<gene>
    <name evidence="1" type="ORF">P5673_027241</name>
</gene>
<reference evidence="1" key="1">
    <citation type="journal article" date="2023" name="G3 (Bethesda)">
        <title>Whole genome assembly and annotation of the endangered Caribbean coral Acropora cervicornis.</title>
        <authorList>
            <person name="Selwyn J.D."/>
            <person name="Vollmer S.V."/>
        </authorList>
    </citation>
    <scope>NUCLEOTIDE SEQUENCE</scope>
    <source>
        <strain evidence="1">K2</strain>
    </source>
</reference>
<proteinExistence type="predicted"/>
<dbReference type="EMBL" id="JARQWQ010000093">
    <property type="protein sequence ID" value="KAK2551817.1"/>
    <property type="molecule type" value="Genomic_DNA"/>
</dbReference>
<name>A0AAD9PZ78_ACRCE</name>
<reference evidence="1" key="2">
    <citation type="journal article" date="2023" name="Science">
        <title>Genomic signatures of disease resistance in endangered staghorn corals.</title>
        <authorList>
            <person name="Vollmer S.V."/>
            <person name="Selwyn J.D."/>
            <person name="Despard B.A."/>
            <person name="Roesel C.L."/>
        </authorList>
    </citation>
    <scope>NUCLEOTIDE SEQUENCE</scope>
    <source>
        <strain evidence="1">K2</strain>
    </source>
</reference>
<protein>
    <submittedName>
        <fullName evidence="1">Uncharacterized protein</fullName>
    </submittedName>
</protein>
<evidence type="ECO:0000313" key="2">
    <source>
        <dbReference type="Proteomes" id="UP001249851"/>
    </source>
</evidence>
<accession>A0AAD9PZ78</accession>
<sequence>MGELALTSHLKGKKHQRLTSQKRSLASVPDCFGVSSERLATTSDDAKVVSKSTSSESGEHSTSKLFQAMFPDSRIASQFSCGGKKNLICFGLAPYFKQLLKDVMKKEEAHVLLLDESLNSVRQSKEMDIHIRSWNYDKHQLAMDGPSVNWKFCSMLTDEVEREHNSHII</sequence>
<dbReference type="Proteomes" id="UP001249851">
    <property type="component" value="Unassembled WGS sequence"/>
</dbReference>
<comment type="caution">
    <text evidence="1">The sequence shown here is derived from an EMBL/GenBank/DDBJ whole genome shotgun (WGS) entry which is preliminary data.</text>
</comment>
<organism evidence="1 2">
    <name type="scientific">Acropora cervicornis</name>
    <name type="common">Staghorn coral</name>
    <dbReference type="NCBI Taxonomy" id="6130"/>
    <lineage>
        <taxon>Eukaryota</taxon>
        <taxon>Metazoa</taxon>
        <taxon>Cnidaria</taxon>
        <taxon>Anthozoa</taxon>
        <taxon>Hexacorallia</taxon>
        <taxon>Scleractinia</taxon>
        <taxon>Astrocoeniina</taxon>
        <taxon>Acroporidae</taxon>
        <taxon>Acropora</taxon>
    </lineage>
</organism>
<evidence type="ECO:0000313" key="1">
    <source>
        <dbReference type="EMBL" id="KAK2551817.1"/>
    </source>
</evidence>
<keyword evidence="2" id="KW-1185">Reference proteome</keyword>
<dbReference type="AlphaFoldDB" id="A0AAD9PZ78"/>